<keyword evidence="2 6" id="KW-0479">Metal-binding</keyword>
<keyword evidence="6" id="KW-0539">Nucleus</keyword>
<dbReference type="PANTHER" id="PTHR31669">
    <property type="entry name" value="PROTEIN FAR1-RELATED SEQUENCE 10-RELATED"/>
    <property type="match status" value="1"/>
</dbReference>
<evidence type="ECO:0000256" key="6">
    <source>
        <dbReference type="RuleBase" id="RU367018"/>
    </source>
</evidence>
<dbReference type="GO" id="GO:0005634">
    <property type="term" value="C:nucleus"/>
    <property type="evidence" value="ECO:0007669"/>
    <property type="project" value="UniProtKB-SubCell"/>
</dbReference>
<dbReference type="STRING" id="57577.A0A2K3L9Y4"/>
<evidence type="ECO:0000259" key="8">
    <source>
        <dbReference type="PROSITE" id="PS50966"/>
    </source>
</evidence>
<evidence type="ECO:0000256" key="3">
    <source>
        <dbReference type="ARBA" id="ARBA00022771"/>
    </source>
</evidence>
<gene>
    <name evidence="9" type="ORF">L195_g031267</name>
</gene>
<evidence type="ECO:0000256" key="5">
    <source>
        <dbReference type="PROSITE-ProRule" id="PRU00325"/>
    </source>
</evidence>
<accession>A0A2K3L9Y4</accession>
<comment type="subcellular location">
    <subcellularLocation>
        <location evidence="6">Nucleus</location>
    </subcellularLocation>
</comment>
<dbReference type="Proteomes" id="UP000236291">
    <property type="component" value="Unassembled WGS sequence"/>
</dbReference>
<protein>
    <recommendedName>
        <fullName evidence="6">Protein FAR1-RELATED SEQUENCE</fullName>
    </recommendedName>
</protein>
<proteinExistence type="inferred from homology"/>
<feature type="region of interest" description="Disordered" evidence="7">
    <location>
        <begin position="628"/>
        <end position="658"/>
    </location>
</feature>
<reference evidence="9 10" key="1">
    <citation type="journal article" date="2014" name="Am. J. Bot.">
        <title>Genome assembly and annotation for red clover (Trifolium pratense; Fabaceae).</title>
        <authorList>
            <person name="Istvanek J."/>
            <person name="Jaros M."/>
            <person name="Krenek A."/>
            <person name="Repkova J."/>
        </authorList>
    </citation>
    <scope>NUCLEOTIDE SEQUENCE [LARGE SCALE GENOMIC DNA]</scope>
    <source>
        <strain evidence="10">cv. Tatra</strain>
        <tissue evidence="9">Young leaves</tissue>
    </source>
</reference>
<comment type="caution">
    <text evidence="9">The sequence shown here is derived from an EMBL/GenBank/DDBJ whole genome shotgun (WGS) entry which is preliminary data.</text>
</comment>
<evidence type="ECO:0000256" key="7">
    <source>
        <dbReference type="SAM" id="MobiDB-lite"/>
    </source>
</evidence>
<keyword evidence="4 6" id="KW-0862">Zinc</keyword>
<dbReference type="Pfam" id="PF10551">
    <property type="entry name" value="MULE"/>
    <property type="match status" value="1"/>
</dbReference>
<dbReference type="Pfam" id="PF04434">
    <property type="entry name" value="SWIM"/>
    <property type="match status" value="1"/>
</dbReference>
<dbReference type="Pfam" id="PF03101">
    <property type="entry name" value="FAR1"/>
    <property type="match status" value="1"/>
</dbReference>
<reference evidence="9 10" key="2">
    <citation type="journal article" date="2017" name="Front. Plant Sci.">
        <title>Gene Classification and Mining of Molecular Markers Useful in Red Clover (Trifolium pratense) Breeding.</title>
        <authorList>
            <person name="Istvanek J."/>
            <person name="Dluhosova J."/>
            <person name="Dluhos P."/>
            <person name="Patkova L."/>
            <person name="Nedelnik J."/>
            <person name="Repkova J."/>
        </authorList>
    </citation>
    <scope>NUCLEOTIDE SEQUENCE [LARGE SCALE GENOMIC DNA]</scope>
    <source>
        <strain evidence="10">cv. Tatra</strain>
        <tissue evidence="9">Young leaves</tissue>
    </source>
</reference>
<dbReference type="InterPro" id="IPR006564">
    <property type="entry name" value="Znf_PMZ"/>
</dbReference>
<dbReference type="PROSITE" id="PS50966">
    <property type="entry name" value="ZF_SWIM"/>
    <property type="match status" value="1"/>
</dbReference>
<dbReference type="SMART" id="SM00575">
    <property type="entry name" value="ZnF_PMZ"/>
    <property type="match status" value="1"/>
</dbReference>
<comment type="function">
    <text evidence="6">Putative transcription activator involved in regulating light control of development.</text>
</comment>
<evidence type="ECO:0000256" key="2">
    <source>
        <dbReference type="ARBA" id="ARBA00022723"/>
    </source>
</evidence>
<evidence type="ECO:0000313" key="10">
    <source>
        <dbReference type="Proteomes" id="UP000236291"/>
    </source>
</evidence>
<dbReference type="EMBL" id="ASHM01028888">
    <property type="protein sequence ID" value="PNX75333.1"/>
    <property type="molecule type" value="Genomic_DNA"/>
</dbReference>
<dbReference type="InterPro" id="IPR018289">
    <property type="entry name" value="MULE_transposase_dom"/>
</dbReference>
<feature type="domain" description="SWIM-type" evidence="8">
    <location>
        <begin position="491"/>
        <end position="527"/>
    </location>
</feature>
<dbReference type="InterPro" id="IPR007527">
    <property type="entry name" value="Znf_SWIM"/>
</dbReference>
<feature type="non-terminal residue" evidence="9">
    <location>
        <position position="719"/>
    </location>
</feature>
<dbReference type="InterPro" id="IPR004330">
    <property type="entry name" value="FAR1_DNA_bnd_dom"/>
</dbReference>
<organism evidence="9 10">
    <name type="scientific">Trifolium pratense</name>
    <name type="common">Red clover</name>
    <dbReference type="NCBI Taxonomy" id="57577"/>
    <lineage>
        <taxon>Eukaryota</taxon>
        <taxon>Viridiplantae</taxon>
        <taxon>Streptophyta</taxon>
        <taxon>Embryophyta</taxon>
        <taxon>Tracheophyta</taxon>
        <taxon>Spermatophyta</taxon>
        <taxon>Magnoliopsida</taxon>
        <taxon>eudicotyledons</taxon>
        <taxon>Gunneridae</taxon>
        <taxon>Pentapetalae</taxon>
        <taxon>rosids</taxon>
        <taxon>fabids</taxon>
        <taxon>Fabales</taxon>
        <taxon>Fabaceae</taxon>
        <taxon>Papilionoideae</taxon>
        <taxon>50 kb inversion clade</taxon>
        <taxon>NPAAA clade</taxon>
        <taxon>Hologalegina</taxon>
        <taxon>IRL clade</taxon>
        <taxon>Trifolieae</taxon>
        <taxon>Trifolium</taxon>
    </lineage>
</organism>
<sequence>MEFASIADVKEFYTSFAKKEGFGVRVRSTKQNFCMFVCANEGTHIVKGENEEGKRKRSTSRTDCKASLTVSKAGKRSKWVIKSINNVHNHGMVSPKSVAYLRSHKKMTAATKSLVEKFDEEGVPTGKVATMFQGEDNAFSSRDCWNHLRNLRRRNLDVGDAQAVFKFCKKKQVENPNFFYAIQCDDEDRMINFFWVDGRARLAYQFFGDVITFDTTYKTNKYDMPFAPFTGLNHHFQSILFGCALLQDETQRSFEWLFRTWLDAMGGKYPVSIITDQDLAMKAAIANVFPHTRHRLCLWHIKKKFAEKLSHIYHKNSTFKRKLKSCIRDSPSIKYFEEEWERIMIDYNLKENEWLKGLYDIRKSWIPVFNRSTFFAGMNTTQRSESINAFFDSFVNSSTTLQGFVVKFDKAMDSRYEKQRREDFESRHRLRLVVVKSKIEEHAASIYTRNIFGKFHDEFIKIIQFRREKLEKEGSQNRYKVSNDYDSKDTFIVCVDLETKVATCECQLFQFMGLLCRHILVIFHSKNVVEIPDMYILKRWTKDANKGAVFIEDGPESSSTGNSSTLRSLHVHKQASLLPDLAAKSEKIYKLISSDLEETYKKALIMEAELDNESDIIPPDASCQNLIHEQPSESSEPIIRDPLPSQTKGRKKDSIKETQNGRIKSSLELSVNRTTVKRRCQVCGLHGHNKRSYHDALKIFLQKISKGGYLITLDPHSTL</sequence>
<evidence type="ECO:0000256" key="4">
    <source>
        <dbReference type="ARBA" id="ARBA00022833"/>
    </source>
</evidence>
<comment type="similarity">
    <text evidence="1 6">Belongs to the FHY3/FAR1 family.</text>
</comment>
<name>A0A2K3L9Y4_TRIPR</name>
<dbReference type="GO" id="GO:0006355">
    <property type="term" value="P:regulation of DNA-templated transcription"/>
    <property type="evidence" value="ECO:0007669"/>
    <property type="project" value="UniProtKB-UniRule"/>
</dbReference>
<dbReference type="AlphaFoldDB" id="A0A2K3L9Y4"/>
<evidence type="ECO:0000256" key="1">
    <source>
        <dbReference type="ARBA" id="ARBA00005889"/>
    </source>
</evidence>
<evidence type="ECO:0000313" key="9">
    <source>
        <dbReference type="EMBL" id="PNX75333.1"/>
    </source>
</evidence>
<dbReference type="PANTHER" id="PTHR31669:SF302">
    <property type="entry name" value="PROTEIN FAR1-RELATED SEQUENCE"/>
    <property type="match status" value="1"/>
</dbReference>
<dbReference type="GO" id="GO:0008270">
    <property type="term" value="F:zinc ion binding"/>
    <property type="evidence" value="ECO:0007669"/>
    <property type="project" value="UniProtKB-UniRule"/>
</dbReference>
<keyword evidence="3 5" id="KW-0863">Zinc-finger</keyword>
<dbReference type="InterPro" id="IPR031052">
    <property type="entry name" value="FHY3/FAR1"/>
</dbReference>